<evidence type="ECO:0000259" key="2">
    <source>
        <dbReference type="SMART" id="SM01111"/>
    </source>
</evidence>
<dbReference type="Proteomes" id="UP000053611">
    <property type="component" value="Unassembled WGS sequence"/>
</dbReference>
<evidence type="ECO:0000313" key="4">
    <source>
        <dbReference type="Proteomes" id="UP000053611"/>
    </source>
</evidence>
<dbReference type="RefSeq" id="XP_018275794.1">
    <property type="nucleotide sequence ID" value="XM_018426983.1"/>
</dbReference>
<keyword evidence="4" id="KW-1185">Reference proteome</keyword>
<dbReference type="GeneID" id="28987586"/>
<organism evidence="3 4">
    <name type="scientific">Cutaneotrichosporon oleaginosum</name>
    <dbReference type="NCBI Taxonomy" id="879819"/>
    <lineage>
        <taxon>Eukaryota</taxon>
        <taxon>Fungi</taxon>
        <taxon>Dikarya</taxon>
        <taxon>Basidiomycota</taxon>
        <taxon>Agaricomycotina</taxon>
        <taxon>Tremellomycetes</taxon>
        <taxon>Trichosporonales</taxon>
        <taxon>Trichosporonaceae</taxon>
        <taxon>Cutaneotrichosporon</taxon>
    </lineage>
</organism>
<reference evidence="3 4" key="1">
    <citation type="submission" date="2015-03" db="EMBL/GenBank/DDBJ databases">
        <title>Genomics and transcriptomics of the oil-accumulating basidiomycete yeast T. oleaginosus allow insights into substrate utilization and the diverse evolutionary trajectories of mating systems in fungi.</title>
        <authorList>
            <consortium name="DOE Joint Genome Institute"/>
            <person name="Kourist R."/>
            <person name="Kracht O."/>
            <person name="Bracharz F."/>
            <person name="Lipzen A."/>
            <person name="Nolan M."/>
            <person name="Ohm R."/>
            <person name="Grigoriev I."/>
            <person name="Sun S."/>
            <person name="Heitman J."/>
            <person name="Bruck T."/>
            <person name="Nowrousian M."/>
        </authorList>
    </citation>
    <scope>NUCLEOTIDE SEQUENCE [LARGE SCALE GENOMIC DNA]</scope>
    <source>
        <strain evidence="3 4">IBC0246</strain>
    </source>
</reference>
<proteinExistence type="predicted"/>
<evidence type="ECO:0000256" key="1">
    <source>
        <dbReference type="SAM" id="SignalP"/>
    </source>
</evidence>
<name>A0A0J0XE61_9TREE</name>
<feature type="signal peptide" evidence="1">
    <location>
        <begin position="1"/>
        <end position="20"/>
    </location>
</feature>
<protein>
    <submittedName>
        <fullName evidence="3">Cyanovirin-N</fullName>
    </submittedName>
</protein>
<feature type="chain" id="PRO_5005245279" evidence="1">
    <location>
        <begin position="21"/>
        <end position="182"/>
    </location>
</feature>
<dbReference type="OrthoDB" id="5239998at2759"/>
<dbReference type="InterPro" id="IPR011058">
    <property type="entry name" value="Cyanovirin-N"/>
</dbReference>
<sequence>MRLTTLISSFFLAAVALAAAVPVPQPQGRALTNAQALARGLPLKKPRVCDAACKANRLARRSKPSHTSLPARSVQFRKTCADVTYNFAGSGAIMTGTCADSFGNVFTTSLDLNNCITPNKGTLMCMPSGFTTTGGCTACSVDGETLNCMCPNSKGVLTKASLNLNACIGNKEGQLYCNKHED</sequence>
<dbReference type="EMBL" id="KQ087263">
    <property type="protein sequence ID" value="KLT39303.1"/>
    <property type="molecule type" value="Genomic_DNA"/>
</dbReference>
<dbReference type="STRING" id="879819.A0A0J0XE61"/>
<accession>A0A0J0XE61</accession>
<dbReference type="SUPFAM" id="SSF51322">
    <property type="entry name" value="Cyanovirin-N"/>
    <property type="match status" value="1"/>
</dbReference>
<dbReference type="SMART" id="SM01111">
    <property type="entry name" value="CVNH"/>
    <property type="match status" value="1"/>
</dbReference>
<dbReference type="Gene3D" id="2.30.60.10">
    <property type="entry name" value="Cyanovirin-N"/>
    <property type="match status" value="1"/>
</dbReference>
<dbReference type="AlphaFoldDB" id="A0A0J0XE61"/>
<gene>
    <name evidence="3" type="ORF">CC85DRAFT_330843</name>
</gene>
<dbReference type="Pfam" id="PF08881">
    <property type="entry name" value="CVNH"/>
    <property type="match status" value="1"/>
</dbReference>
<feature type="domain" description="Cyanovirin-N" evidence="2">
    <location>
        <begin position="75"/>
        <end position="177"/>
    </location>
</feature>
<dbReference type="InterPro" id="IPR036673">
    <property type="entry name" value="Cyanovirin-N_sf"/>
</dbReference>
<evidence type="ECO:0000313" key="3">
    <source>
        <dbReference type="EMBL" id="KLT39303.1"/>
    </source>
</evidence>
<keyword evidence="1" id="KW-0732">Signal</keyword>